<proteinExistence type="predicted"/>
<dbReference type="GO" id="GO:0003677">
    <property type="term" value="F:DNA binding"/>
    <property type="evidence" value="ECO:0007669"/>
    <property type="project" value="UniProtKB-KW"/>
</dbReference>
<dbReference type="GO" id="GO:0006950">
    <property type="term" value="P:response to stress"/>
    <property type="evidence" value="ECO:0007669"/>
    <property type="project" value="TreeGrafter"/>
</dbReference>
<name>A0A9X3LHR7_9BACL</name>
<organism evidence="3 4">
    <name type="scientific">Paenisporosarcina quisquiliarum</name>
    <dbReference type="NCBI Taxonomy" id="365346"/>
    <lineage>
        <taxon>Bacteria</taxon>
        <taxon>Bacillati</taxon>
        <taxon>Bacillota</taxon>
        <taxon>Bacilli</taxon>
        <taxon>Bacillales</taxon>
        <taxon>Caryophanaceae</taxon>
        <taxon>Paenisporosarcina</taxon>
    </lineage>
</organism>
<dbReference type="SUPFAM" id="SSF46785">
    <property type="entry name" value="Winged helix' DNA-binding domain"/>
    <property type="match status" value="1"/>
</dbReference>
<dbReference type="InterPro" id="IPR036390">
    <property type="entry name" value="WH_DNA-bd_sf"/>
</dbReference>
<keyword evidence="4" id="KW-1185">Reference proteome</keyword>
<dbReference type="SMART" id="SM00347">
    <property type="entry name" value="HTH_MARR"/>
    <property type="match status" value="1"/>
</dbReference>
<reference evidence="3" key="1">
    <citation type="submission" date="2022-05" db="EMBL/GenBank/DDBJ databases">
        <authorList>
            <person name="Colautti A."/>
            <person name="Iacumin L."/>
        </authorList>
    </citation>
    <scope>NUCLEOTIDE SEQUENCE</scope>
    <source>
        <strain evidence="3">SK 55</strain>
    </source>
</reference>
<protein>
    <submittedName>
        <fullName evidence="3">MarR family transcriptional regulator</fullName>
    </submittedName>
</protein>
<comment type="caution">
    <text evidence="3">The sequence shown here is derived from an EMBL/GenBank/DDBJ whole genome shotgun (WGS) entry which is preliminary data.</text>
</comment>
<dbReference type="InterPro" id="IPR036388">
    <property type="entry name" value="WH-like_DNA-bd_sf"/>
</dbReference>
<gene>
    <name evidence="3" type="ORF">M9R32_05635</name>
</gene>
<evidence type="ECO:0000313" key="3">
    <source>
        <dbReference type="EMBL" id="MCZ8536664.1"/>
    </source>
</evidence>
<dbReference type="AlphaFoldDB" id="A0A9X3LHR7"/>
<sequence length="144" mass="17142">MENRKDLIMEFTRSFRYLMRSVRQDFAVVFEGYIPFNEFTVLRTLEDDRTLRVSDVARRLNSTNSYVTLTSEKLVQKGYIIRERNDTDRRTVFLTLTDDGLTLVKKMDEIMYVYFNKTFGGISNEEMNQVINILQKIKLNQELN</sequence>
<dbReference type="InterPro" id="IPR000835">
    <property type="entry name" value="HTH_MarR-typ"/>
</dbReference>
<evidence type="ECO:0000259" key="2">
    <source>
        <dbReference type="PROSITE" id="PS50995"/>
    </source>
</evidence>
<dbReference type="PRINTS" id="PR00598">
    <property type="entry name" value="HTHMARR"/>
</dbReference>
<dbReference type="Pfam" id="PF01047">
    <property type="entry name" value="MarR"/>
    <property type="match status" value="1"/>
</dbReference>
<evidence type="ECO:0000313" key="4">
    <source>
        <dbReference type="Proteomes" id="UP001152173"/>
    </source>
</evidence>
<dbReference type="GO" id="GO:0003700">
    <property type="term" value="F:DNA-binding transcription factor activity"/>
    <property type="evidence" value="ECO:0007669"/>
    <property type="project" value="InterPro"/>
</dbReference>
<dbReference type="PANTHER" id="PTHR33164">
    <property type="entry name" value="TRANSCRIPTIONAL REGULATOR, MARR FAMILY"/>
    <property type="match status" value="1"/>
</dbReference>
<dbReference type="PANTHER" id="PTHR33164:SF67">
    <property type="entry name" value="TRANSCRIPTIONAL REGULATOR, MARR FAMILY"/>
    <property type="match status" value="1"/>
</dbReference>
<dbReference type="PROSITE" id="PS50995">
    <property type="entry name" value="HTH_MARR_2"/>
    <property type="match status" value="1"/>
</dbReference>
<dbReference type="Proteomes" id="UP001152173">
    <property type="component" value="Unassembled WGS sequence"/>
</dbReference>
<dbReference type="RefSeq" id="WP_269925759.1">
    <property type="nucleotide sequence ID" value="NZ_JAMKBJ010000003.1"/>
</dbReference>
<accession>A0A9X3LHR7</accession>
<feature type="domain" description="HTH marR-type" evidence="2">
    <location>
        <begin position="4"/>
        <end position="139"/>
    </location>
</feature>
<dbReference type="EMBL" id="JAMKBJ010000003">
    <property type="protein sequence ID" value="MCZ8536664.1"/>
    <property type="molecule type" value="Genomic_DNA"/>
</dbReference>
<dbReference type="Gene3D" id="1.10.10.10">
    <property type="entry name" value="Winged helix-like DNA-binding domain superfamily/Winged helix DNA-binding domain"/>
    <property type="match status" value="1"/>
</dbReference>
<keyword evidence="1" id="KW-0238">DNA-binding</keyword>
<dbReference type="InterPro" id="IPR039422">
    <property type="entry name" value="MarR/SlyA-like"/>
</dbReference>
<evidence type="ECO:0000256" key="1">
    <source>
        <dbReference type="ARBA" id="ARBA00023125"/>
    </source>
</evidence>